<name>A0A8S3S7I8_MYTED</name>
<sequence length="272" mass="31032">MKQQANCTCRVSLKNIQGWVYCTNEKYLDLSSSAPLIENCGLAITVDYPEVQGIRSNLGTIQCTSGTKKRVIVLEQNGVIELKSKITDGDFTRGYCMQIYRDHLENGPKLQLNLQCDDPEQTTMMLTTHELVTTKYKDKQIPTEEMASTTVTYVNAETSVVTTKEYDKEEEIASITDTNENYETSTVTTKGYNKEEEVMKRSKKRTKIEKQIAHNKTDPDSDNGELKDNILYVSADQQDIIEDGNYHTVDLEKETGRQLWSIRQSNTTYIYL</sequence>
<organism evidence="2 3">
    <name type="scientific">Mytilus edulis</name>
    <name type="common">Blue mussel</name>
    <dbReference type="NCBI Taxonomy" id="6550"/>
    <lineage>
        <taxon>Eukaryota</taxon>
        <taxon>Metazoa</taxon>
        <taxon>Spiralia</taxon>
        <taxon>Lophotrochozoa</taxon>
        <taxon>Mollusca</taxon>
        <taxon>Bivalvia</taxon>
        <taxon>Autobranchia</taxon>
        <taxon>Pteriomorphia</taxon>
        <taxon>Mytilida</taxon>
        <taxon>Mytiloidea</taxon>
        <taxon>Mytilidae</taxon>
        <taxon>Mytilinae</taxon>
        <taxon>Mytilus</taxon>
    </lineage>
</organism>
<proteinExistence type="predicted"/>
<feature type="compositionally biased region" description="Basic and acidic residues" evidence="1">
    <location>
        <begin position="208"/>
        <end position="225"/>
    </location>
</feature>
<comment type="caution">
    <text evidence="2">The sequence shown here is derived from an EMBL/GenBank/DDBJ whole genome shotgun (WGS) entry which is preliminary data.</text>
</comment>
<feature type="region of interest" description="Disordered" evidence="1">
    <location>
        <begin position="201"/>
        <end position="225"/>
    </location>
</feature>
<gene>
    <name evidence="2" type="ORF">MEDL_31370</name>
</gene>
<accession>A0A8S3S7I8</accession>
<dbReference type="AlphaFoldDB" id="A0A8S3S7I8"/>
<reference evidence="2" key="1">
    <citation type="submission" date="2021-03" db="EMBL/GenBank/DDBJ databases">
        <authorList>
            <person name="Bekaert M."/>
        </authorList>
    </citation>
    <scope>NUCLEOTIDE SEQUENCE</scope>
</reference>
<evidence type="ECO:0000256" key="1">
    <source>
        <dbReference type="SAM" id="MobiDB-lite"/>
    </source>
</evidence>
<evidence type="ECO:0000313" key="3">
    <source>
        <dbReference type="Proteomes" id="UP000683360"/>
    </source>
</evidence>
<dbReference type="EMBL" id="CAJPWZ010001564">
    <property type="protein sequence ID" value="CAG2217703.1"/>
    <property type="molecule type" value="Genomic_DNA"/>
</dbReference>
<keyword evidence="3" id="KW-1185">Reference proteome</keyword>
<protein>
    <submittedName>
        <fullName evidence="2">Uncharacterized protein</fullName>
    </submittedName>
</protein>
<evidence type="ECO:0000313" key="2">
    <source>
        <dbReference type="EMBL" id="CAG2217703.1"/>
    </source>
</evidence>
<dbReference type="Proteomes" id="UP000683360">
    <property type="component" value="Unassembled WGS sequence"/>
</dbReference>